<keyword evidence="10" id="KW-1185">Reference proteome</keyword>
<keyword evidence="5" id="KW-0653">Protein transport</keyword>
<dbReference type="AlphaFoldDB" id="A0AAD9MCC2"/>
<dbReference type="Proteomes" id="UP001217918">
    <property type="component" value="Unassembled WGS sequence"/>
</dbReference>
<gene>
    <name evidence="9" type="ORF">P8C59_003372</name>
</gene>
<keyword evidence="6" id="KW-0333">Golgi apparatus</keyword>
<keyword evidence="4" id="KW-0813">Transport</keyword>
<evidence type="ECO:0000256" key="3">
    <source>
        <dbReference type="ARBA" id="ARBA00020983"/>
    </source>
</evidence>
<evidence type="ECO:0000256" key="5">
    <source>
        <dbReference type="ARBA" id="ARBA00022927"/>
    </source>
</evidence>
<dbReference type="Pfam" id="PF04124">
    <property type="entry name" value="Dor1"/>
    <property type="match status" value="2"/>
</dbReference>
<sequence length="422" mass="45687">MTDVLYELLVPGGGDRPSTEELDYLGGLTSQSLATLTTTEPRALAQASHANLMALQALAKRWHKSVVDSAEGHAVLGMHLPALAGAAAELRASLPQLDREAVRFSTVHHHQVDKNNKDKSEAVLLAGRRNKALLLARNVERLADLLELPTLLSSAVSASPPEHASALELNGHVRRLHGLYPGSALVGAIAAQADEAMRALAASLVLSLRAPQLKLAASIRAVGWLRRLLPDLDPGLGSVFLVCRFATLLAMLDALGPLRELADQERARQRAIGSGHAWSGGQQTERYLKRYIEIFREQTFAIVSMFRGVFAPSPRPGAEAEDDDDQDPLEPLPAALATFPLLLADLLLETLRHYLPTVKDQPARDSLLTQVLYCAGSLGRLGADFGLLLAELQVGEEWVDVVRRHRQLAGRLDSVVGLQKKT</sequence>
<comment type="caution">
    <text evidence="9">The sequence shown here is derived from an EMBL/GenBank/DDBJ whole genome shotgun (WGS) entry which is preliminary data.</text>
</comment>
<evidence type="ECO:0000256" key="8">
    <source>
        <dbReference type="ARBA" id="ARBA00031347"/>
    </source>
</evidence>
<evidence type="ECO:0000256" key="1">
    <source>
        <dbReference type="ARBA" id="ARBA00004395"/>
    </source>
</evidence>
<dbReference type="PANTHER" id="PTHR21311:SF0">
    <property type="entry name" value="CONSERVED OLIGOMERIC GOLGI COMPLEX SUBUNIT 8"/>
    <property type="match status" value="1"/>
</dbReference>
<reference evidence="9" key="1">
    <citation type="journal article" date="2023" name="Mol. Plant Microbe Interact.">
        <title>Elucidating the Obligate Nature and Biological Capacity of an Invasive Fungal Corn Pathogen.</title>
        <authorList>
            <person name="MacCready J.S."/>
            <person name="Roggenkamp E.M."/>
            <person name="Gdanetz K."/>
            <person name="Chilvers M.I."/>
        </authorList>
    </citation>
    <scope>NUCLEOTIDE SEQUENCE</scope>
    <source>
        <strain evidence="9">PM02</strain>
    </source>
</reference>
<keyword evidence="7" id="KW-0472">Membrane</keyword>
<dbReference type="EMBL" id="JAQQPM010000002">
    <property type="protein sequence ID" value="KAK2068748.1"/>
    <property type="molecule type" value="Genomic_DNA"/>
</dbReference>
<proteinExistence type="inferred from homology"/>
<protein>
    <recommendedName>
        <fullName evidence="3">Conserved oligomeric Golgi complex subunit 8</fullName>
    </recommendedName>
    <alternativeName>
        <fullName evidence="8">Component of oligomeric Golgi complex 8</fullName>
    </alternativeName>
</protein>
<evidence type="ECO:0000313" key="10">
    <source>
        <dbReference type="Proteomes" id="UP001217918"/>
    </source>
</evidence>
<evidence type="ECO:0000256" key="7">
    <source>
        <dbReference type="ARBA" id="ARBA00023136"/>
    </source>
</evidence>
<dbReference type="InterPro" id="IPR007255">
    <property type="entry name" value="COG8"/>
</dbReference>
<evidence type="ECO:0000313" key="9">
    <source>
        <dbReference type="EMBL" id="KAK2068748.1"/>
    </source>
</evidence>
<dbReference type="GO" id="GO:0000139">
    <property type="term" value="C:Golgi membrane"/>
    <property type="evidence" value="ECO:0007669"/>
    <property type="project" value="UniProtKB-SubCell"/>
</dbReference>
<dbReference type="PANTHER" id="PTHR21311">
    <property type="entry name" value="CONSERVED OLIGOMERIC GOLGI COMPLEX COMPONENT 8"/>
    <property type="match status" value="1"/>
</dbReference>
<dbReference type="GO" id="GO:0006891">
    <property type="term" value="P:intra-Golgi vesicle-mediated transport"/>
    <property type="evidence" value="ECO:0007669"/>
    <property type="project" value="TreeGrafter"/>
</dbReference>
<accession>A0AAD9MCC2</accession>
<comment type="similarity">
    <text evidence="2">Belongs to the COG8 family.</text>
</comment>
<evidence type="ECO:0000256" key="2">
    <source>
        <dbReference type="ARBA" id="ARBA00006419"/>
    </source>
</evidence>
<name>A0AAD9MCC2_9PEZI</name>
<comment type="subcellular location">
    <subcellularLocation>
        <location evidence="1">Golgi apparatus membrane</location>
        <topology evidence="1">Peripheral membrane protein</topology>
    </subcellularLocation>
</comment>
<evidence type="ECO:0000256" key="4">
    <source>
        <dbReference type="ARBA" id="ARBA00022448"/>
    </source>
</evidence>
<dbReference type="GO" id="GO:0017119">
    <property type="term" value="C:Golgi transport complex"/>
    <property type="evidence" value="ECO:0007669"/>
    <property type="project" value="InterPro"/>
</dbReference>
<dbReference type="GO" id="GO:0015031">
    <property type="term" value="P:protein transport"/>
    <property type="evidence" value="ECO:0007669"/>
    <property type="project" value="UniProtKB-KW"/>
</dbReference>
<evidence type="ECO:0000256" key="6">
    <source>
        <dbReference type="ARBA" id="ARBA00023034"/>
    </source>
</evidence>
<organism evidence="9 10">
    <name type="scientific">Phyllachora maydis</name>
    <dbReference type="NCBI Taxonomy" id="1825666"/>
    <lineage>
        <taxon>Eukaryota</taxon>
        <taxon>Fungi</taxon>
        <taxon>Dikarya</taxon>
        <taxon>Ascomycota</taxon>
        <taxon>Pezizomycotina</taxon>
        <taxon>Sordariomycetes</taxon>
        <taxon>Sordariomycetidae</taxon>
        <taxon>Phyllachorales</taxon>
        <taxon>Phyllachoraceae</taxon>
        <taxon>Phyllachora</taxon>
    </lineage>
</organism>